<comment type="caution">
    <text evidence="2">The sequence shown here is derived from an EMBL/GenBank/DDBJ whole genome shotgun (WGS) entry which is preliminary data.</text>
</comment>
<keyword evidence="3" id="KW-1185">Reference proteome</keyword>
<gene>
    <name evidence="2" type="ORF">SCF082_LOCUS51805</name>
</gene>
<dbReference type="EMBL" id="CAXAMM010043773">
    <property type="protein sequence ID" value="CAK9111675.1"/>
    <property type="molecule type" value="Genomic_DNA"/>
</dbReference>
<proteinExistence type="predicted"/>
<evidence type="ECO:0000313" key="3">
    <source>
        <dbReference type="Proteomes" id="UP001642464"/>
    </source>
</evidence>
<organism evidence="2 3">
    <name type="scientific">Durusdinium trenchii</name>
    <dbReference type="NCBI Taxonomy" id="1381693"/>
    <lineage>
        <taxon>Eukaryota</taxon>
        <taxon>Sar</taxon>
        <taxon>Alveolata</taxon>
        <taxon>Dinophyceae</taxon>
        <taxon>Suessiales</taxon>
        <taxon>Symbiodiniaceae</taxon>
        <taxon>Durusdinium</taxon>
    </lineage>
</organism>
<accession>A0ABP0SHH0</accession>
<protein>
    <submittedName>
        <fullName evidence="2">Uncharacterized protein</fullName>
    </submittedName>
</protein>
<feature type="compositionally biased region" description="Basic and acidic residues" evidence="1">
    <location>
        <begin position="1122"/>
        <end position="1144"/>
    </location>
</feature>
<sequence length="1176" mass="131554">MESPLLRAGVAAAQLALQVSPVAKKEEGVKEEGKIEAKCEVKKEASPPVKAETGHATAKKQKTEWQSALKKLPGDTTLARDILAYLALFIEPSTAGTSTVTTSAHPVDLVLNAFNNPQTSEQTTNKLKNFLEEAMRVHGKKLECAVHPDISKLLVPDSTVEHMTTAVPLSSIYIARPDDMPCIEDWTTCAVSYLFNGCRLHREPLDLNYNKSLALTDGDHAVKEQAIHLRTAGLFILLVASNMDPITGKDLIQCLLPAISDFWSLPSTITACGDKETVSFESIQLSTQGAERQRKDVLKLAARFERLIKERMMTETTMDESACLSDLISKYNSYRANSAIRKWQISQDQSSAIWSIIIGLDEVSRSLLRSHLDHNKWEESGYNESILRVKRHMLNETPKGLNPFWTKLLTVTPAVQHLHFQKYNLWWSQNARRVKRSMRARMRWTEEQWINNVNHCAVFQWVKEQSTEPEVTSEMLENMTQAFLNGDYTQDLDAIIVAKPSKITPQMTAMWQDHIGRVIFQPQANVRDECPEVDEAQDLSFGLLMNVQDHVAETFMNKRLLMLCSDKGKSNAVGGLTRRVLQDASQRFDSCDSSRLQNVGYVDLSKYGRLAAPEINDICTWCHTVLSQNPDYSMIFMCAPVLAGEGVINGFRGEQRRIEDKLNAMQMEAKAVQILFDTSTLYKAPRNSDLKLADDNVWTKSEYWNSLVNSPSAPLPVSEYVTPESGTFFTHEQGRSLTDRQETAQWFASPQTLRNIMESLLARVSSLKGQALVVQHLTQYDGVMEKVMIDLMNDLQGDCYIAMFSETSNSTIFQYALTGVKDKLLEEWKAARGQIGLMTPKFQPEADLSTVANSRMPQLKLCQMSDNGHLTIPKEVRDKWLMDPAQDENVDLGGDQPTASRAAVVTPCEMPPALSAEEFQSKHATVDATITLNMGSNVTCYVVGAKLFVTSSTKVVLEETTSQGAADTAPMRLYDLIVMLEKKGILDTSVTGHAVDRPAEVKRGEEQDRVEVVHESYSLFKPNNVAAKTAKATNVAGVVGFKALSSSNYLQLEGMAMPVETVARPLRDPVKKRLFDDAGKEPDPCDNPKLPYEFFQSDSQDFIDKTSMGPAPVYFPPETDQDDKKDNECVDGGRQDVAKAQKSDEDVEMQNAKRSKRTMNDAHWEFVTRSNFSQLD</sequence>
<feature type="region of interest" description="Disordered" evidence="1">
    <location>
        <begin position="1107"/>
        <end position="1162"/>
    </location>
</feature>
<evidence type="ECO:0000313" key="2">
    <source>
        <dbReference type="EMBL" id="CAK9111675.1"/>
    </source>
</evidence>
<evidence type="ECO:0000256" key="1">
    <source>
        <dbReference type="SAM" id="MobiDB-lite"/>
    </source>
</evidence>
<reference evidence="2 3" key="1">
    <citation type="submission" date="2024-02" db="EMBL/GenBank/DDBJ databases">
        <authorList>
            <person name="Chen Y."/>
            <person name="Shah S."/>
            <person name="Dougan E. K."/>
            <person name="Thang M."/>
            <person name="Chan C."/>
        </authorList>
    </citation>
    <scope>NUCLEOTIDE SEQUENCE [LARGE SCALE GENOMIC DNA]</scope>
</reference>
<name>A0ABP0SHH0_9DINO</name>
<dbReference type="Proteomes" id="UP001642464">
    <property type="component" value="Unassembled WGS sequence"/>
</dbReference>